<dbReference type="EMBL" id="JAACJO010000013">
    <property type="protein sequence ID" value="KAF5351155.1"/>
    <property type="molecule type" value="Genomic_DNA"/>
</dbReference>
<reference evidence="2 3" key="1">
    <citation type="journal article" date="2020" name="ISME J.">
        <title>Uncovering the hidden diversity of litter-decomposition mechanisms in mushroom-forming fungi.</title>
        <authorList>
            <person name="Floudas D."/>
            <person name="Bentzer J."/>
            <person name="Ahren D."/>
            <person name="Johansson T."/>
            <person name="Persson P."/>
            <person name="Tunlid A."/>
        </authorList>
    </citation>
    <scope>NUCLEOTIDE SEQUENCE [LARGE SCALE GENOMIC DNA]</scope>
    <source>
        <strain evidence="2 3">CBS 146.42</strain>
    </source>
</reference>
<proteinExistence type="predicted"/>
<accession>A0A8H5D028</accession>
<name>A0A8H5D028_9AGAR</name>
<dbReference type="Proteomes" id="UP000559027">
    <property type="component" value="Unassembled WGS sequence"/>
</dbReference>
<organism evidence="2 3">
    <name type="scientific">Leucocoprinus leucothites</name>
    <dbReference type="NCBI Taxonomy" id="201217"/>
    <lineage>
        <taxon>Eukaryota</taxon>
        <taxon>Fungi</taxon>
        <taxon>Dikarya</taxon>
        <taxon>Basidiomycota</taxon>
        <taxon>Agaricomycotina</taxon>
        <taxon>Agaricomycetes</taxon>
        <taxon>Agaricomycetidae</taxon>
        <taxon>Agaricales</taxon>
        <taxon>Agaricineae</taxon>
        <taxon>Agaricaceae</taxon>
        <taxon>Leucocoprinus</taxon>
    </lineage>
</organism>
<protein>
    <submittedName>
        <fullName evidence="2">Uncharacterized protein</fullName>
    </submittedName>
</protein>
<feature type="region of interest" description="Disordered" evidence="1">
    <location>
        <begin position="1"/>
        <end position="23"/>
    </location>
</feature>
<sequence>MNIAACKRARDSTETRQKHSNTPRRLARNFNLRHATRPPLAPTRFYSTHLFRIGSTSSAGFDKVRVGMDIKVMGEDKVALGSGGISTFDRKNKQWAPQNTWVLELARSNSGLSSLGDGLLSAVKKHKTHHWSIEPSLKGITLTEYEGHLRTLNCKAMRYDKWLMQHTTDSSGTEHEYENHLSEFCRSDSLAIRFVYNALACFINEKTPVTEWQWDENDYEYVASLAQALGHNKSLGMKELVWGSRPNTSIEWTKEKAFVAYAVCVYMRKKEERVKAGLADEDEEADTMNDKTVLRSMLNLKNRENPFAWMDNSRCGL</sequence>
<dbReference type="OrthoDB" id="2746507at2759"/>
<evidence type="ECO:0000313" key="3">
    <source>
        <dbReference type="Proteomes" id="UP000559027"/>
    </source>
</evidence>
<evidence type="ECO:0000256" key="1">
    <source>
        <dbReference type="SAM" id="MobiDB-lite"/>
    </source>
</evidence>
<comment type="caution">
    <text evidence="2">The sequence shown here is derived from an EMBL/GenBank/DDBJ whole genome shotgun (WGS) entry which is preliminary data.</text>
</comment>
<dbReference type="AlphaFoldDB" id="A0A8H5D028"/>
<keyword evidence="3" id="KW-1185">Reference proteome</keyword>
<evidence type="ECO:0000313" key="2">
    <source>
        <dbReference type="EMBL" id="KAF5351155.1"/>
    </source>
</evidence>
<feature type="compositionally biased region" description="Basic and acidic residues" evidence="1">
    <location>
        <begin position="8"/>
        <end position="17"/>
    </location>
</feature>
<gene>
    <name evidence="2" type="ORF">D9756_008280</name>
</gene>